<dbReference type="Pfam" id="PF04937">
    <property type="entry name" value="DUF659"/>
    <property type="match status" value="1"/>
</dbReference>
<dbReference type="EMBL" id="JAMSHJ010000002">
    <property type="protein sequence ID" value="KAI5438951.1"/>
    <property type="molecule type" value="Genomic_DNA"/>
</dbReference>
<evidence type="ECO:0000259" key="1">
    <source>
        <dbReference type="Pfam" id="PF04937"/>
    </source>
</evidence>
<organism evidence="2 3">
    <name type="scientific">Pisum sativum</name>
    <name type="common">Garden pea</name>
    <name type="synonym">Lathyrus oleraceus</name>
    <dbReference type="NCBI Taxonomy" id="3888"/>
    <lineage>
        <taxon>Eukaryota</taxon>
        <taxon>Viridiplantae</taxon>
        <taxon>Streptophyta</taxon>
        <taxon>Embryophyta</taxon>
        <taxon>Tracheophyta</taxon>
        <taxon>Spermatophyta</taxon>
        <taxon>Magnoliopsida</taxon>
        <taxon>eudicotyledons</taxon>
        <taxon>Gunneridae</taxon>
        <taxon>Pentapetalae</taxon>
        <taxon>rosids</taxon>
        <taxon>fabids</taxon>
        <taxon>Fabales</taxon>
        <taxon>Fabaceae</taxon>
        <taxon>Papilionoideae</taxon>
        <taxon>50 kb inversion clade</taxon>
        <taxon>NPAAA clade</taxon>
        <taxon>Hologalegina</taxon>
        <taxon>IRL clade</taxon>
        <taxon>Fabeae</taxon>
        <taxon>Lathyrus</taxon>
    </lineage>
</organism>
<protein>
    <recommendedName>
        <fullName evidence="1">DUF659 domain-containing protein</fullName>
    </recommendedName>
</protein>
<dbReference type="Proteomes" id="UP001058974">
    <property type="component" value="Chromosome 2"/>
</dbReference>
<sequence length="281" mass="31960">MTADEVWILCQAGPGICSFVSFGMILENAKGCSFLEHEFCGWSAVGWWWKKGKLGVLTENGNVQDVWCVSPVIKQGKDSTKHGRKYGVSKSAASQIFLWCGVLTGEYKDKHYIANLILNTIDEVGAQNIVQVITDNVPICKAAGLIVENLIYNMLRSCDNDEPNLHLVYEKWDSMIEEVKLTIYKHEGKELSQSLSFHDVVHDILINRWAKSYTPLHCLAHLFNPRDSEICIERNKCIRSYFADGNERLEATAKFVKFSSAEGEFDQFDSLQDRWNLKPKE</sequence>
<feature type="domain" description="DUF659" evidence="1">
    <location>
        <begin position="95"/>
        <end position="154"/>
    </location>
</feature>
<gene>
    <name evidence="2" type="ORF">KIW84_024614</name>
</gene>
<dbReference type="AlphaFoldDB" id="A0A9D5BCY4"/>
<accession>A0A9D5BCY4</accession>
<reference evidence="2 3" key="1">
    <citation type="journal article" date="2022" name="Nat. Genet.">
        <title>Improved pea reference genome and pan-genome highlight genomic features and evolutionary characteristics.</title>
        <authorList>
            <person name="Yang T."/>
            <person name="Liu R."/>
            <person name="Luo Y."/>
            <person name="Hu S."/>
            <person name="Wang D."/>
            <person name="Wang C."/>
            <person name="Pandey M.K."/>
            <person name="Ge S."/>
            <person name="Xu Q."/>
            <person name="Li N."/>
            <person name="Li G."/>
            <person name="Huang Y."/>
            <person name="Saxena R.K."/>
            <person name="Ji Y."/>
            <person name="Li M."/>
            <person name="Yan X."/>
            <person name="He Y."/>
            <person name="Liu Y."/>
            <person name="Wang X."/>
            <person name="Xiang C."/>
            <person name="Varshney R.K."/>
            <person name="Ding H."/>
            <person name="Gao S."/>
            <person name="Zong X."/>
        </authorList>
    </citation>
    <scope>NUCLEOTIDE SEQUENCE [LARGE SCALE GENOMIC DNA]</scope>
    <source>
        <strain evidence="2 3">cv. Zhongwan 6</strain>
    </source>
</reference>
<proteinExistence type="predicted"/>
<keyword evidence="3" id="KW-1185">Reference proteome</keyword>
<comment type="caution">
    <text evidence="2">The sequence shown here is derived from an EMBL/GenBank/DDBJ whole genome shotgun (WGS) entry which is preliminary data.</text>
</comment>
<dbReference type="InterPro" id="IPR007021">
    <property type="entry name" value="DUF659"/>
</dbReference>
<name>A0A9D5BCY4_PEA</name>
<evidence type="ECO:0000313" key="3">
    <source>
        <dbReference type="Proteomes" id="UP001058974"/>
    </source>
</evidence>
<dbReference type="Gramene" id="Psat02G0461400-T1">
    <property type="protein sequence ID" value="KAI5438951.1"/>
    <property type="gene ID" value="KIW84_024614"/>
</dbReference>
<evidence type="ECO:0000313" key="2">
    <source>
        <dbReference type="EMBL" id="KAI5438951.1"/>
    </source>
</evidence>